<dbReference type="Proteomes" id="UP000008744">
    <property type="component" value="Unassembled WGS sequence"/>
</dbReference>
<dbReference type="PROSITE" id="PS51289">
    <property type="entry name" value="GLG1_C_RICH"/>
    <property type="match status" value="1"/>
</dbReference>
<dbReference type="GO" id="GO:0000139">
    <property type="term" value="C:Golgi membrane"/>
    <property type="evidence" value="ECO:0007669"/>
    <property type="project" value="EnsemblMetazoa"/>
</dbReference>
<accession>B4H7L7</accession>
<dbReference type="PANTHER" id="PTHR11884">
    <property type="entry name" value="SELECTIN LIGAND RELATED"/>
    <property type="match status" value="1"/>
</dbReference>
<dbReference type="PANTHER" id="PTHR11884:SF1">
    <property type="entry name" value="GOLGI APPARATUS PROTEIN 1"/>
    <property type="match status" value="1"/>
</dbReference>
<gene>
    <name evidence="10" type="primary">Dper\GL12780</name>
    <name evidence="10" type="ORF">Dper_GL12780</name>
</gene>
<feature type="transmembrane region" description="Helical" evidence="9">
    <location>
        <begin position="162"/>
        <end position="182"/>
    </location>
</feature>
<comment type="subcellular location">
    <subcellularLocation>
        <location evidence="1">Membrane</location>
        <topology evidence="1">Single-pass type I membrane protein</topology>
    </subcellularLocation>
</comment>
<evidence type="ECO:0000256" key="1">
    <source>
        <dbReference type="ARBA" id="ARBA00004479"/>
    </source>
</evidence>
<evidence type="ECO:0000256" key="8">
    <source>
        <dbReference type="PROSITE-ProRule" id="PRU00622"/>
    </source>
</evidence>
<evidence type="ECO:0000256" key="7">
    <source>
        <dbReference type="ARBA" id="ARBA00023180"/>
    </source>
</evidence>
<keyword evidence="6 9" id="KW-0472">Membrane</keyword>
<dbReference type="HOGENOM" id="CLU_1403808_0_0_1"/>
<evidence type="ECO:0000313" key="10">
    <source>
        <dbReference type="EMBL" id="EDW34657.1"/>
    </source>
</evidence>
<dbReference type="STRING" id="7234.B4H7L7"/>
<dbReference type="GO" id="GO:0005797">
    <property type="term" value="C:Golgi medial cisterna"/>
    <property type="evidence" value="ECO:0007669"/>
    <property type="project" value="EnsemblMetazoa"/>
</dbReference>
<dbReference type="GO" id="GO:0000137">
    <property type="term" value="C:Golgi cis cisterna"/>
    <property type="evidence" value="ECO:0007669"/>
    <property type="project" value="EnsemblMetazoa"/>
</dbReference>
<reference evidence="10 11" key="1">
    <citation type="journal article" date="2007" name="Nature">
        <title>Evolution of genes and genomes on the Drosophila phylogeny.</title>
        <authorList>
            <consortium name="Drosophila 12 Genomes Consortium"/>
            <person name="Clark A.G."/>
            <person name="Eisen M.B."/>
            <person name="Smith D.R."/>
            <person name="Bergman C.M."/>
            <person name="Oliver B."/>
            <person name="Markow T.A."/>
            <person name="Kaufman T.C."/>
            <person name="Kellis M."/>
            <person name="Gelbart W."/>
            <person name="Iyer V.N."/>
            <person name="Pollard D.A."/>
            <person name="Sackton T.B."/>
            <person name="Larracuente A.M."/>
            <person name="Singh N.D."/>
            <person name="Abad J.P."/>
            <person name="Abt D.N."/>
            <person name="Adryan B."/>
            <person name="Aguade M."/>
            <person name="Akashi H."/>
            <person name="Anderson W.W."/>
            <person name="Aquadro C.F."/>
            <person name="Ardell D.H."/>
            <person name="Arguello R."/>
            <person name="Artieri C.G."/>
            <person name="Barbash D.A."/>
            <person name="Barker D."/>
            <person name="Barsanti P."/>
            <person name="Batterham P."/>
            <person name="Batzoglou S."/>
            <person name="Begun D."/>
            <person name="Bhutkar A."/>
            <person name="Blanco E."/>
            <person name="Bosak S.A."/>
            <person name="Bradley R.K."/>
            <person name="Brand A.D."/>
            <person name="Brent M.R."/>
            <person name="Brooks A.N."/>
            <person name="Brown R.H."/>
            <person name="Butlin R.K."/>
            <person name="Caggese C."/>
            <person name="Calvi B.R."/>
            <person name="Bernardo de Carvalho A."/>
            <person name="Caspi A."/>
            <person name="Castrezana S."/>
            <person name="Celniker S.E."/>
            <person name="Chang J.L."/>
            <person name="Chapple C."/>
            <person name="Chatterji S."/>
            <person name="Chinwalla A."/>
            <person name="Civetta A."/>
            <person name="Clifton S.W."/>
            <person name="Comeron J.M."/>
            <person name="Costello J.C."/>
            <person name="Coyne J.A."/>
            <person name="Daub J."/>
            <person name="David R.G."/>
            <person name="Delcher A.L."/>
            <person name="Delehaunty K."/>
            <person name="Do C.B."/>
            <person name="Ebling H."/>
            <person name="Edwards K."/>
            <person name="Eickbush T."/>
            <person name="Evans J.D."/>
            <person name="Filipski A."/>
            <person name="Findeiss S."/>
            <person name="Freyhult E."/>
            <person name="Fulton L."/>
            <person name="Fulton R."/>
            <person name="Garcia A.C."/>
            <person name="Gardiner A."/>
            <person name="Garfield D.A."/>
            <person name="Garvin B.E."/>
            <person name="Gibson G."/>
            <person name="Gilbert D."/>
            <person name="Gnerre S."/>
            <person name="Godfrey J."/>
            <person name="Good R."/>
            <person name="Gotea V."/>
            <person name="Gravely B."/>
            <person name="Greenberg A.J."/>
            <person name="Griffiths-Jones S."/>
            <person name="Gross S."/>
            <person name="Guigo R."/>
            <person name="Gustafson E.A."/>
            <person name="Haerty W."/>
            <person name="Hahn M.W."/>
            <person name="Halligan D.L."/>
            <person name="Halpern A.L."/>
            <person name="Halter G.M."/>
            <person name="Han M.V."/>
            <person name="Heger A."/>
            <person name="Hillier L."/>
            <person name="Hinrichs A.S."/>
            <person name="Holmes I."/>
            <person name="Hoskins R.A."/>
            <person name="Hubisz M.J."/>
            <person name="Hultmark D."/>
            <person name="Huntley M.A."/>
            <person name="Jaffe D.B."/>
            <person name="Jagadeeshan S."/>
            <person name="Jeck W.R."/>
            <person name="Johnson J."/>
            <person name="Jones C.D."/>
            <person name="Jordan W.C."/>
            <person name="Karpen G.H."/>
            <person name="Kataoka E."/>
            <person name="Keightley P.D."/>
            <person name="Kheradpour P."/>
            <person name="Kirkness E.F."/>
            <person name="Koerich L.B."/>
            <person name="Kristiansen K."/>
            <person name="Kudrna D."/>
            <person name="Kulathinal R.J."/>
            <person name="Kumar S."/>
            <person name="Kwok R."/>
            <person name="Lander E."/>
            <person name="Langley C.H."/>
            <person name="Lapoint R."/>
            <person name="Lazzaro B.P."/>
            <person name="Lee S.J."/>
            <person name="Levesque L."/>
            <person name="Li R."/>
            <person name="Lin C.F."/>
            <person name="Lin M.F."/>
            <person name="Lindblad-Toh K."/>
            <person name="Llopart A."/>
            <person name="Long M."/>
            <person name="Low L."/>
            <person name="Lozovsky E."/>
            <person name="Lu J."/>
            <person name="Luo M."/>
            <person name="Machado C.A."/>
            <person name="Makalowski W."/>
            <person name="Marzo M."/>
            <person name="Matsuda M."/>
            <person name="Matzkin L."/>
            <person name="McAllister B."/>
            <person name="McBride C.S."/>
            <person name="McKernan B."/>
            <person name="McKernan K."/>
            <person name="Mendez-Lago M."/>
            <person name="Minx P."/>
            <person name="Mollenhauer M.U."/>
            <person name="Montooth K."/>
            <person name="Mount S.M."/>
            <person name="Mu X."/>
            <person name="Myers E."/>
            <person name="Negre B."/>
            <person name="Newfeld S."/>
            <person name="Nielsen R."/>
            <person name="Noor M.A."/>
            <person name="O'Grady P."/>
            <person name="Pachter L."/>
            <person name="Papaceit M."/>
            <person name="Parisi M.J."/>
            <person name="Parisi M."/>
            <person name="Parts L."/>
            <person name="Pedersen J.S."/>
            <person name="Pesole G."/>
            <person name="Phillippy A.M."/>
            <person name="Ponting C.P."/>
            <person name="Pop M."/>
            <person name="Porcelli D."/>
            <person name="Powell J.R."/>
            <person name="Prohaska S."/>
            <person name="Pruitt K."/>
            <person name="Puig M."/>
            <person name="Quesneville H."/>
            <person name="Ram K.R."/>
            <person name="Rand D."/>
            <person name="Rasmussen M.D."/>
            <person name="Reed L.K."/>
            <person name="Reenan R."/>
            <person name="Reily A."/>
            <person name="Remington K.A."/>
            <person name="Rieger T.T."/>
            <person name="Ritchie M.G."/>
            <person name="Robin C."/>
            <person name="Rogers Y.H."/>
            <person name="Rohde C."/>
            <person name="Rozas J."/>
            <person name="Rubenfield M.J."/>
            <person name="Ruiz A."/>
            <person name="Russo S."/>
            <person name="Salzberg S.L."/>
            <person name="Sanchez-Gracia A."/>
            <person name="Saranga D.J."/>
            <person name="Sato H."/>
            <person name="Schaeffer S.W."/>
            <person name="Schatz M.C."/>
            <person name="Schlenke T."/>
            <person name="Schwartz R."/>
            <person name="Segarra C."/>
            <person name="Singh R.S."/>
            <person name="Sirot L."/>
            <person name="Sirota M."/>
            <person name="Sisneros N.B."/>
            <person name="Smith C.D."/>
            <person name="Smith T.F."/>
            <person name="Spieth J."/>
            <person name="Stage D.E."/>
            <person name="Stark A."/>
            <person name="Stephan W."/>
            <person name="Strausberg R.L."/>
            <person name="Strempel S."/>
            <person name="Sturgill D."/>
            <person name="Sutton G."/>
            <person name="Sutton G.G."/>
            <person name="Tao W."/>
            <person name="Teichmann S."/>
            <person name="Tobari Y.N."/>
            <person name="Tomimura Y."/>
            <person name="Tsolas J.M."/>
            <person name="Valente V.L."/>
            <person name="Venter E."/>
            <person name="Venter J.C."/>
            <person name="Vicario S."/>
            <person name="Vieira F.G."/>
            <person name="Vilella A.J."/>
            <person name="Villasante A."/>
            <person name="Walenz B."/>
            <person name="Wang J."/>
            <person name="Wasserman M."/>
            <person name="Watts T."/>
            <person name="Wilson D."/>
            <person name="Wilson R.K."/>
            <person name="Wing R.A."/>
            <person name="Wolfner M.F."/>
            <person name="Wong A."/>
            <person name="Wong G.K."/>
            <person name="Wu C.I."/>
            <person name="Wu G."/>
            <person name="Yamamoto D."/>
            <person name="Yang H.P."/>
            <person name="Yang S.P."/>
            <person name="Yorke J.A."/>
            <person name="Yoshida K."/>
            <person name="Zdobnov E."/>
            <person name="Zhang P."/>
            <person name="Zhang Y."/>
            <person name="Zimin A.V."/>
            <person name="Baldwin J."/>
            <person name="Abdouelleil A."/>
            <person name="Abdulkadir J."/>
            <person name="Abebe A."/>
            <person name="Abera B."/>
            <person name="Abreu J."/>
            <person name="Acer S.C."/>
            <person name="Aftuck L."/>
            <person name="Alexander A."/>
            <person name="An P."/>
            <person name="Anderson E."/>
            <person name="Anderson S."/>
            <person name="Arachi H."/>
            <person name="Azer M."/>
            <person name="Bachantsang P."/>
            <person name="Barry A."/>
            <person name="Bayul T."/>
            <person name="Berlin A."/>
            <person name="Bessette D."/>
            <person name="Bloom T."/>
            <person name="Blye J."/>
            <person name="Boguslavskiy L."/>
            <person name="Bonnet C."/>
            <person name="Boukhgalter B."/>
            <person name="Bourzgui I."/>
            <person name="Brown A."/>
            <person name="Cahill P."/>
            <person name="Channer S."/>
            <person name="Cheshatsang Y."/>
            <person name="Chuda L."/>
            <person name="Citroen M."/>
            <person name="Collymore A."/>
            <person name="Cooke P."/>
            <person name="Costello M."/>
            <person name="D'Aco K."/>
            <person name="Daza R."/>
            <person name="De Haan G."/>
            <person name="DeGray S."/>
            <person name="DeMaso C."/>
            <person name="Dhargay N."/>
            <person name="Dooley K."/>
            <person name="Dooley E."/>
            <person name="Doricent M."/>
            <person name="Dorje P."/>
            <person name="Dorjee K."/>
            <person name="Dupes A."/>
            <person name="Elong R."/>
            <person name="Falk J."/>
            <person name="Farina A."/>
            <person name="Faro S."/>
            <person name="Ferguson D."/>
            <person name="Fisher S."/>
            <person name="Foley C.D."/>
            <person name="Franke A."/>
            <person name="Friedrich D."/>
            <person name="Gadbois L."/>
            <person name="Gearin G."/>
            <person name="Gearin C.R."/>
            <person name="Giannoukos G."/>
            <person name="Goode T."/>
            <person name="Graham J."/>
            <person name="Grandbois E."/>
            <person name="Grewal S."/>
            <person name="Gyaltsen K."/>
            <person name="Hafez N."/>
            <person name="Hagos B."/>
            <person name="Hall J."/>
            <person name="Henson C."/>
            <person name="Hollinger A."/>
            <person name="Honan T."/>
            <person name="Huard M.D."/>
            <person name="Hughes L."/>
            <person name="Hurhula B."/>
            <person name="Husby M.E."/>
            <person name="Kamat A."/>
            <person name="Kanga B."/>
            <person name="Kashin S."/>
            <person name="Khazanovich D."/>
            <person name="Kisner P."/>
            <person name="Lance K."/>
            <person name="Lara M."/>
            <person name="Lee W."/>
            <person name="Lennon N."/>
            <person name="Letendre F."/>
            <person name="LeVine R."/>
            <person name="Lipovsky A."/>
            <person name="Liu X."/>
            <person name="Liu J."/>
            <person name="Liu S."/>
            <person name="Lokyitsang T."/>
            <person name="Lokyitsang Y."/>
            <person name="Lubonja R."/>
            <person name="Lui A."/>
            <person name="MacDonald P."/>
            <person name="Magnisalis V."/>
            <person name="Maru K."/>
            <person name="Matthews C."/>
            <person name="McCusker W."/>
            <person name="McDonough S."/>
            <person name="Mehta T."/>
            <person name="Meldrim J."/>
            <person name="Meneus L."/>
            <person name="Mihai O."/>
            <person name="Mihalev A."/>
            <person name="Mihova T."/>
            <person name="Mittelman R."/>
            <person name="Mlenga V."/>
            <person name="Montmayeur A."/>
            <person name="Mulrain L."/>
            <person name="Navidi A."/>
            <person name="Naylor J."/>
            <person name="Negash T."/>
            <person name="Nguyen T."/>
            <person name="Nguyen N."/>
            <person name="Nicol R."/>
            <person name="Norbu C."/>
            <person name="Norbu N."/>
            <person name="Novod N."/>
            <person name="O'Neill B."/>
            <person name="Osman S."/>
            <person name="Markiewicz E."/>
            <person name="Oyono O.L."/>
            <person name="Patti C."/>
            <person name="Phunkhang P."/>
            <person name="Pierre F."/>
            <person name="Priest M."/>
            <person name="Raghuraman S."/>
            <person name="Rege F."/>
            <person name="Reyes R."/>
            <person name="Rise C."/>
            <person name="Rogov P."/>
            <person name="Ross K."/>
            <person name="Ryan E."/>
            <person name="Settipalli S."/>
            <person name="Shea T."/>
            <person name="Sherpa N."/>
            <person name="Shi L."/>
            <person name="Shih D."/>
            <person name="Sparrow T."/>
            <person name="Spaulding J."/>
            <person name="Stalker J."/>
            <person name="Stange-Thomann N."/>
            <person name="Stavropoulos S."/>
            <person name="Stone C."/>
            <person name="Strader C."/>
            <person name="Tesfaye S."/>
            <person name="Thomson T."/>
            <person name="Thoulutsang Y."/>
            <person name="Thoulutsang D."/>
            <person name="Topham K."/>
            <person name="Topping I."/>
            <person name="Tsamla T."/>
            <person name="Vassiliev H."/>
            <person name="Vo A."/>
            <person name="Wangchuk T."/>
            <person name="Wangdi T."/>
            <person name="Weiand M."/>
            <person name="Wilkinson J."/>
            <person name="Wilson A."/>
            <person name="Yadav S."/>
            <person name="Young G."/>
            <person name="Yu Q."/>
            <person name="Zembek L."/>
            <person name="Zhong D."/>
            <person name="Zimmer A."/>
            <person name="Zwirko Z."/>
            <person name="Jaffe D.B."/>
            <person name="Alvarez P."/>
            <person name="Brockman W."/>
            <person name="Butler J."/>
            <person name="Chin C."/>
            <person name="Gnerre S."/>
            <person name="Grabherr M."/>
            <person name="Kleber M."/>
            <person name="Mauceli E."/>
            <person name="MacCallum I."/>
        </authorList>
    </citation>
    <scope>NUCLEOTIDE SEQUENCE [LARGE SCALE GENOMIC DNA]</scope>
    <source>
        <strain evidence="11">MSH-3 / Tucson 14011-0111.49</strain>
    </source>
</reference>
<dbReference type="eggNOG" id="KOG3648">
    <property type="taxonomic scope" value="Eukaryota"/>
</dbReference>
<dbReference type="GO" id="GO:0017134">
    <property type="term" value="F:fibroblast growth factor binding"/>
    <property type="evidence" value="ECO:0007669"/>
    <property type="project" value="TreeGrafter"/>
</dbReference>
<dbReference type="InterPro" id="IPR001893">
    <property type="entry name" value="Cys-rich_GLG1_repeat"/>
</dbReference>
<organism evidence="11">
    <name type="scientific">Drosophila persimilis</name>
    <name type="common">Fruit fly</name>
    <dbReference type="NCBI Taxonomy" id="7234"/>
    <lineage>
        <taxon>Eukaryota</taxon>
        <taxon>Metazoa</taxon>
        <taxon>Ecdysozoa</taxon>
        <taxon>Arthropoda</taxon>
        <taxon>Hexapoda</taxon>
        <taxon>Insecta</taxon>
        <taxon>Pterygota</taxon>
        <taxon>Neoptera</taxon>
        <taxon>Endopterygota</taxon>
        <taxon>Diptera</taxon>
        <taxon>Brachycera</taxon>
        <taxon>Muscomorpha</taxon>
        <taxon>Ephydroidea</taxon>
        <taxon>Drosophilidae</taxon>
        <taxon>Drosophila</taxon>
        <taxon>Sophophora</taxon>
    </lineage>
</organism>
<keyword evidence="2 9" id="KW-0812">Transmembrane</keyword>
<keyword evidence="11" id="KW-1185">Reference proteome</keyword>
<evidence type="ECO:0000256" key="5">
    <source>
        <dbReference type="ARBA" id="ARBA00022989"/>
    </source>
</evidence>
<dbReference type="Pfam" id="PF00839">
    <property type="entry name" value="Cys_rich_FGFR"/>
    <property type="match status" value="2"/>
</dbReference>
<evidence type="ECO:0000256" key="2">
    <source>
        <dbReference type="ARBA" id="ARBA00022692"/>
    </source>
</evidence>
<dbReference type="InterPro" id="IPR039728">
    <property type="entry name" value="GLG1"/>
</dbReference>
<dbReference type="AlphaFoldDB" id="B4H7L7"/>
<keyword evidence="3" id="KW-0732">Signal</keyword>
<evidence type="ECO:0000256" key="4">
    <source>
        <dbReference type="ARBA" id="ARBA00022737"/>
    </source>
</evidence>
<dbReference type="OrthoDB" id="2015434at2759"/>
<protein>
    <submittedName>
        <fullName evidence="10">GL12780</fullName>
    </submittedName>
</protein>
<dbReference type="InterPro" id="IPR017873">
    <property type="entry name" value="Cys-rich_GLG1_repeat_euk"/>
</dbReference>
<evidence type="ECO:0000256" key="9">
    <source>
        <dbReference type="SAM" id="Phobius"/>
    </source>
</evidence>
<sequence length="194" mass="21866">MIKILQEQALNYKLNPLLQVFCKSEIQELCKANMDADEHGQVAECLKTAFLQKQIINRQCQMEVATLIAEAKADIHVDPILETACTVDLLRYCSKVSSGNGRKLNCLRTLLKDTPNSLDTDCREKLQRRIEMFHNADDTLALPPEDMQQLVQQVVASPARKFFLVILMSVTGLIFLTGIFLGRATKRAMGLKNK</sequence>
<keyword evidence="5 9" id="KW-1133">Transmembrane helix</keyword>
<dbReference type="OMA" id="WTHEDRI"/>
<evidence type="ECO:0000256" key="6">
    <source>
        <dbReference type="ARBA" id="ARBA00023136"/>
    </source>
</evidence>
<name>B4H7L7_DROPE</name>
<evidence type="ECO:0000256" key="3">
    <source>
        <dbReference type="ARBA" id="ARBA00022729"/>
    </source>
</evidence>
<feature type="repeat" description="Cys-rich GLG1" evidence="8">
    <location>
        <begin position="55"/>
        <end position="115"/>
    </location>
</feature>
<keyword evidence="7" id="KW-0325">Glycoprotein</keyword>
<dbReference type="EMBL" id="CH479219">
    <property type="protein sequence ID" value="EDW34657.1"/>
    <property type="molecule type" value="Genomic_DNA"/>
</dbReference>
<keyword evidence="4" id="KW-0677">Repeat</keyword>
<evidence type="ECO:0000313" key="11">
    <source>
        <dbReference type="Proteomes" id="UP000008744"/>
    </source>
</evidence>
<dbReference type="GO" id="GO:0000138">
    <property type="term" value="C:Golgi trans cisterna"/>
    <property type="evidence" value="ECO:0007669"/>
    <property type="project" value="EnsemblMetazoa"/>
</dbReference>
<proteinExistence type="predicted"/>